<keyword evidence="16" id="KW-0325">Glycoprotein</keyword>
<dbReference type="Pfam" id="PF08276">
    <property type="entry name" value="PAN_2"/>
    <property type="match status" value="1"/>
</dbReference>
<keyword evidence="4" id="KW-0723">Serine/threonine-protein kinase</keyword>
<dbReference type="Pfam" id="PF01453">
    <property type="entry name" value="B_lectin"/>
    <property type="match status" value="1"/>
</dbReference>
<dbReference type="PANTHER" id="PTHR27002:SF1111">
    <property type="entry name" value="NON-SPECIFIC SERINE_THREONINE PROTEIN KINASE"/>
    <property type="match status" value="1"/>
</dbReference>
<evidence type="ECO:0000256" key="9">
    <source>
        <dbReference type="ARBA" id="ARBA00022741"/>
    </source>
</evidence>
<dbReference type="PANTHER" id="PTHR27002">
    <property type="entry name" value="RECEPTOR-LIKE SERINE/THREONINE-PROTEIN KINASE SD1-8"/>
    <property type="match status" value="1"/>
</dbReference>
<sequence>MVVDRKHWGLIQQQPLPQLQVKKGSLNYLMVINRRRIAITWSTTIHMVSTIFILYPILLCCYQTCAARDTIRQNDPISDGDGETLLSAGKTFELGFFTLMGALVTKDMLVYGITDGNLVLNSNGRGRLFWSTPLQKSSSTEKVAQLIDSGNLVLKNDQLQTSLWQSFGNATDTFLPGMKMDGNLVLTSWKSSSDPGSGNFTFRKDQVAQNCTSSRMGLIHTGRVGYQMISLHPEVGDEIFRPDRVSTVPCLPGFQPNFPAKWNGGDFSGGCRRISPLCSKNDTFLRLEMMRVKKSDTQFNTTNEKECENYCNRDCNNCQAYAYVEAETRADTAICMIWEENLNDIQEAYLDGGHDLYVRVAVSDIEPMGRNCKICGTNIIPYPLSTGTDCGDPKYLSFYCENSTGQVFFMRPNNTYYQVTSIRPEAKEFSIQLGEDNCIASSNAMKKLLEFNQDSPFLVKSGCTAEKSTSSLYPFSDAEWLREIQIEWRPPLEPICNSTEDCKYWPHSNCNTTGDGQKRCHCKINYQWDPTNVSCFPVAGPSQRKQQPYVIFIGSVVAVIVISCFTVFIYYLRRRRVSEMQEHRGSIQGNPVLHLYHSERRVKDLIGWGQFTEDDREGIDVPFFDLGSILAATNNLSDANKLGQGGFGPVYKGSFPGGQDIAVKRLSSVSGQGLEEFKNEVVLIAKLQHRNLVRLLGYCVEEDEKILLYEYMPNKSLDSFIFDRTLRFLLNWEKRFDIILGIARGLLYLHQDSRLRIIHRDLKTSNILLDEEMNPKISDFGLARIFGGKQTEASTNRVVGTYGYMSPEYALDGFFSIKSDVFSFGVVVLEIISGKRNTGFYQSQQALSLLGMEIVADNKALDLMDQSLHETCDVAEFLRCVNVGLLCVQEDPSDRPVMSNVVFLLGSETATLPTPKQPAFTIKEEVISTTTLGTLYLSMLRIFLFYRANFTGRSMCSCSPATITTAAVTEGLGLITKGA</sequence>
<comment type="catalytic activity">
    <reaction evidence="17">
        <text>L-threonyl-[protein] + ATP = O-phospho-L-threonyl-[protein] + ADP + H(+)</text>
        <dbReference type="Rhea" id="RHEA:46608"/>
        <dbReference type="Rhea" id="RHEA-COMP:11060"/>
        <dbReference type="Rhea" id="RHEA-COMP:11605"/>
        <dbReference type="ChEBI" id="CHEBI:15378"/>
        <dbReference type="ChEBI" id="CHEBI:30013"/>
        <dbReference type="ChEBI" id="CHEBI:30616"/>
        <dbReference type="ChEBI" id="CHEBI:61977"/>
        <dbReference type="ChEBI" id="CHEBI:456216"/>
        <dbReference type="EC" id="2.7.11.1"/>
    </reaction>
</comment>
<keyword evidence="15 22" id="KW-0675">Receptor</keyword>
<evidence type="ECO:0000256" key="1">
    <source>
        <dbReference type="ARBA" id="ARBA00004251"/>
    </source>
</evidence>
<keyword evidence="9" id="KW-0547">Nucleotide-binding</keyword>
<evidence type="ECO:0000313" key="22">
    <source>
        <dbReference type="EMBL" id="RVW66290.1"/>
    </source>
</evidence>
<dbReference type="AlphaFoldDB" id="A0A438G270"/>
<keyword evidence="8 22" id="KW-0430">Lectin</keyword>
<feature type="transmembrane region" description="Helical" evidence="19">
    <location>
        <begin position="37"/>
        <end position="58"/>
    </location>
</feature>
<dbReference type="GO" id="GO:0005524">
    <property type="term" value="F:ATP binding"/>
    <property type="evidence" value="ECO:0007669"/>
    <property type="project" value="UniProtKB-KW"/>
</dbReference>
<evidence type="ECO:0000313" key="23">
    <source>
        <dbReference type="Proteomes" id="UP000288805"/>
    </source>
</evidence>
<dbReference type="InterPro" id="IPR003609">
    <property type="entry name" value="Pan_app"/>
</dbReference>
<proteinExistence type="predicted"/>
<evidence type="ECO:0000256" key="19">
    <source>
        <dbReference type="SAM" id="Phobius"/>
    </source>
</evidence>
<dbReference type="FunFam" id="1.10.510.10:FF:000060">
    <property type="entry name" value="G-type lectin S-receptor-like serine/threonine-protein kinase"/>
    <property type="match status" value="1"/>
</dbReference>
<dbReference type="InterPro" id="IPR000719">
    <property type="entry name" value="Prot_kinase_dom"/>
</dbReference>
<dbReference type="CDD" id="cd14066">
    <property type="entry name" value="STKc_IRAK"/>
    <property type="match status" value="1"/>
</dbReference>
<keyword evidence="3" id="KW-1003">Cell membrane</keyword>
<evidence type="ECO:0000259" key="21">
    <source>
        <dbReference type="PROSITE" id="PS50948"/>
    </source>
</evidence>
<evidence type="ECO:0000256" key="2">
    <source>
        <dbReference type="ARBA" id="ARBA00012513"/>
    </source>
</evidence>
<keyword evidence="7" id="KW-0732">Signal</keyword>
<evidence type="ECO:0000256" key="6">
    <source>
        <dbReference type="ARBA" id="ARBA00022692"/>
    </source>
</evidence>
<feature type="domain" description="Protein kinase" evidence="20">
    <location>
        <begin position="636"/>
        <end position="920"/>
    </location>
</feature>
<evidence type="ECO:0000259" key="20">
    <source>
        <dbReference type="PROSITE" id="PS50011"/>
    </source>
</evidence>
<keyword evidence="10 22" id="KW-0418">Kinase</keyword>
<protein>
    <recommendedName>
        <fullName evidence="2">non-specific serine/threonine protein kinase</fullName>
        <ecNumber evidence="2">2.7.11.1</ecNumber>
    </recommendedName>
</protein>
<dbReference type="Gene3D" id="3.30.200.20">
    <property type="entry name" value="Phosphorylase Kinase, domain 1"/>
    <property type="match status" value="1"/>
</dbReference>
<dbReference type="Pfam" id="PF07714">
    <property type="entry name" value="PK_Tyr_Ser-Thr"/>
    <property type="match status" value="1"/>
</dbReference>
<accession>A0A438G270</accession>
<dbReference type="FunFam" id="3.30.200.20:FF:000330">
    <property type="entry name" value="G-type lectin S-receptor-like serine/threonine-protein kinase At4g03230"/>
    <property type="match status" value="1"/>
</dbReference>
<feature type="domain" description="Apple" evidence="21">
    <location>
        <begin position="278"/>
        <end position="361"/>
    </location>
</feature>
<dbReference type="EC" id="2.7.11.1" evidence="2"/>
<evidence type="ECO:0000256" key="10">
    <source>
        <dbReference type="ARBA" id="ARBA00022777"/>
    </source>
</evidence>
<keyword evidence="14" id="KW-1015">Disulfide bond</keyword>
<evidence type="ECO:0000256" key="5">
    <source>
        <dbReference type="ARBA" id="ARBA00022679"/>
    </source>
</evidence>
<keyword evidence="6 19" id="KW-0812">Transmembrane</keyword>
<dbReference type="SUPFAM" id="SSF56112">
    <property type="entry name" value="Protein kinase-like (PK-like)"/>
    <property type="match status" value="1"/>
</dbReference>
<dbReference type="EMBL" id="QGNW01000674">
    <property type="protein sequence ID" value="RVW66290.1"/>
    <property type="molecule type" value="Genomic_DNA"/>
</dbReference>
<dbReference type="InterPro" id="IPR036426">
    <property type="entry name" value="Bulb-type_lectin_dom_sf"/>
</dbReference>
<evidence type="ECO:0000256" key="4">
    <source>
        <dbReference type="ARBA" id="ARBA00022527"/>
    </source>
</evidence>
<keyword evidence="5" id="KW-0808">Transferase</keyword>
<name>A0A438G270_VITVI</name>
<dbReference type="PROSITE" id="PS50948">
    <property type="entry name" value="PAN"/>
    <property type="match status" value="1"/>
</dbReference>
<dbReference type="SUPFAM" id="SSF51110">
    <property type="entry name" value="alpha-D-mannose-specific plant lectins"/>
    <property type="match status" value="1"/>
</dbReference>
<dbReference type="Gene3D" id="2.90.10.10">
    <property type="entry name" value="Bulb-type lectin domain"/>
    <property type="match status" value="1"/>
</dbReference>
<organism evidence="22 23">
    <name type="scientific">Vitis vinifera</name>
    <name type="common">Grape</name>
    <dbReference type="NCBI Taxonomy" id="29760"/>
    <lineage>
        <taxon>Eukaryota</taxon>
        <taxon>Viridiplantae</taxon>
        <taxon>Streptophyta</taxon>
        <taxon>Embryophyta</taxon>
        <taxon>Tracheophyta</taxon>
        <taxon>Spermatophyta</taxon>
        <taxon>Magnoliopsida</taxon>
        <taxon>eudicotyledons</taxon>
        <taxon>Gunneridae</taxon>
        <taxon>Pentapetalae</taxon>
        <taxon>rosids</taxon>
        <taxon>Vitales</taxon>
        <taxon>Vitaceae</taxon>
        <taxon>Viteae</taxon>
        <taxon>Vitis</taxon>
    </lineage>
</organism>
<dbReference type="GO" id="GO:0005886">
    <property type="term" value="C:plasma membrane"/>
    <property type="evidence" value="ECO:0007669"/>
    <property type="project" value="UniProtKB-SubCell"/>
</dbReference>
<comment type="catalytic activity">
    <reaction evidence="18">
        <text>L-seryl-[protein] + ATP = O-phospho-L-seryl-[protein] + ADP + H(+)</text>
        <dbReference type="Rhea" id="RHEA:17989"/>
        <dbReference type="Rhea" id="RHEA-COMP:9863"/>
        <dbReference type="Rhea" id="RHEA-COMP:11604"/>
        <dbReference type="ChEBI" id="CHEBI:15378"/>
        <dbReference type="ChEBI" id="CHEBI:29999"/>
        <dbReference type="ChEBI" id="CHEBI:30616"/>
        <dbReference type="ChEBI" id="CHEBI:83421"/>
        <dbReference type="ChEBI" id="CHEBI:456216"/>
        <dbReference type="EC" id="2.7.11.1"/>
    </reaction>
</comment>
<evidence type="ECO:0000256" key="13">
    <source>
        <dbReference type="ARBA" id="ARBA00023136"/>
    </source>
</evidence>
<evidence type="ECO:0000256" key="11">
    <source>
        <dbReference type="ARBA" id="ARBA00022840"/>
    </source>
</evidence>
<keyword evidence="12 19" id="KW-1133">Transmembrane helix</keyword>
<evidence type="ECO:0000256" key="18">
    <source>
        <dbReference type="ARBA" id="ARBA00048679"/>
    </source>
</evidence>
<dbReference type="CDD" id="cd01098">
    <property type="entry name" value="PAN_AP_plant"/>
    <property type="match status" value="1"/>
</dbReference>
<dbReference type="SMART" id="SM00220">
    <property type="entry name" value="S_TKc"/>
    <property type="match status" value="1"/>
</dbReference>
<dbReference type="GO" id="GO:0004674">
    <property type="term" value="F:protein serine/threonine kinase activity"/>
    <property type="evidence" value="ECO:0007669"/>
    <property type="project" value="UniProtKB-KW"/>
</dbReference>
<evidence type="ECO:0000256" key="16">
    <source>
        <dbReference type="ARBA" id="ARBA00023180"/>
    </source>
</evidence>
<evidence type="ECO:0000256" key="14">
    <source>
        <dbReference type="ARBA" id="ARBA00023157"/>
    </source>
</evidence>
<evidence type="ECO:0000256" key="17">
    <source>
        <dbReference type="ARBA" id="ARBA00047899"/>
    </source>
</evidence>
<comment type="caution">
    <text evidence="22">The sequence shown here is derived from an EMBL/GenBank/DDBJ whole genome shotgun (WGS) entry which is preliminary data.</text>
</comment>
<feature type="transmembrane region" description="Helical" evidence="19">
    <location>
        <begin position="549"/>
        <end position="572"/>
    </location>
</feature>
<reference evidence="22 23" key="1">
    <citation type="journal article" date="2018" name="PLoS Genet.">
        <title>Population sequencing reveals clonal diversity and ancestral inbreeding in the grapevine cultivar Chardonnay.</title>
        <authorList>
            <person name="Roach M.J."/>
            <person name="Johnson D.L."/>
            <person name="Bohlmann J."/>
            <person name="van Vuuren H.J."/>
            <person name="Jones S.J."/>
            <person name="Pretorius I.S."/>
            <person name="Schmidt S.A."/>
            <person name="Borneman A.R."/>
        </authorList>
    </citation>
    <scope>NUCLEOTIDE SEQUENCE [LARGE SCALE GENOMIC DNA]</scope>
    <source>
        <strain evidence="23">cv. Chardonnay</strain>
        <tissue evidence="22">Leaf</tissue>
    </source>
</reference>
<dbReference type="InterPro" id="IPR011009">
    <property type="entry name" value="Kinase-like_dom_sf"/>
</dbReference>
<evidence type="ECO:0000256" key="7">
    <source>
        <dbReference type="ARBA" id="ARBA00022729"/>
    </source>
</evidence>
<dbReference type="PROSITE" id="PS00108">
    <property type="entry name" value="PROTEIN_KINASE_ST"/>
    <property type="match status" value="1"/>
</dbReference>
<dbReference type="GO" id="GO:0030246">
    <property type="term" value="F:carbohydrate binding"/>
    <property type="evidence" value="ECO:0007669"/>
    <property type="project" value="UniProtKB-KW"/>
</dbReference>
<evidence type="ECO:0000256" key="3">
    <source>
        <dbReference type="ARBA" id="ARBA00022475"/>
    </source>
</evidence>
<dbReference type="Proteomes" id="UP000288805">
    <property type="component" value="Unassembled WGS sequence"/>
</dbReference>
<keyword evidence="13 19" id="KW-0472">Membrane</keyword>
<dbReference type="PROSITE" id="PS50011">
    <property type="entry name" value="PROTEIN_KINASE_DOM"/>
    <property type="match status" value="1"/>
</dbReference>
<evidence type="ECO:0000256" key="12">
    <source>
        <dbReference type="ARBA" id="ARBA00022989"/>
    </source>
</evidence>
<dbReference type="InterPro" id="IPR001480">
    <property type="entry name" value="Bulb-type_lectin_dom"/>
</dbReference>
<keyword evidence="11" id="KW-0067">ATP-binding</keyword>
<dbReference type="InterPro" id="IPR001245">
    <property type="entry name" value="Ser-Thr/Tyr_kinase_cat_dom"/>
</dbReference>
<comment type="subcellular location">
    <subcellularLocation>
        <location evidence="1">Cell membrane</location>
        <topology evidence="1">Single-pass type I membrane protein</topology>
    </subcellularLocation>
</comment>
<evidence type="ECO:0000256" key="15">
    <source>
        <dbReference type="ARBA" id="ARBA00023170"/>
    </source>
</evidence>
<dbReference type="Gene3D" id="1.10.510.10">
    <property type="entry name" value="Transferase(Phosphotransferase) domain 1"/>
    <property type="match status" value="1"/>
</dbReference>
<gene>
    <name evidence="22" type="primary">VvCHDp001036_1</name>
    <name evidence="22" type="ORF">CK203_065321</name>
</gene>
<dbReference type="InterPro" id="IPR008271">
    <property type="entry name" value="Ser/Thr_kinase_AS"/>
</dbReference>
<dbReference type="SMART" id="SM00108">
    <property type="entry name" value="B_lectin"/>
    <property type="match status" value="1"/>
</dbReference>
<evidence type="ECO:0000256" key="8">
    <source>
        <dbReference type="ARBA" id="ARBA00022734"/>
    </source>
</evidence>